<comment type="caution">
    <text evidence="2">The sequence shown here is derived from an EMBL/GenBank/DDBJ whole genome shotgun (WGS) entry which is preliminary data.</text>
</comment>
<dbReference type="AlphaFoldDB" id="A0A9D4KE19"/>
<evidence type="ECO:0000313" key="2">
    <source>
        <dbReference type="EMBL" id="KAH3837906.1"/>
    </source>
</evidence>
<reference evidence="2" key="1">
    <citation type="journal article" date="2019" name="bioRxiv">
        <title>The Genome of the Zebra Mussel, Dreissena polymorpha: A Resource for Invasive Species Research.</title>
        <authorList>
            <person name="McCartney M.A."/>
            <person name="Auch B."/>
            <person name="Kono T."/>
            <person name="Mallez S."/>
            <person name="Zhang Y."/>
            <person name="Obille A."/>
            <person name="Becker A."/>
            <person name="Abrahante J.E."/>
            <person name="Garbe J."/>
            <person name="Badalamenti J.P."/>
            <person name="Herman A."/>
            <person name="Mangelson H."/>
            <person name="Liachko I."/>
            <person name="Sullivan S."/>
            <person name="Sone E.D."/>
            <person name="Koren S."/>
            <person name="Silverstein K.A.T."/>
            <person name="Beckman K.B."/>
            <person name="Gohl D.M."/>
        </authorList>
    </citation>
    <scope>NUCLEOTIDE SEQUENCE</scope>
    <source>
        <strain evidence="2">Duluth1</strain>
        <tissue evidence="2">Whole animal</tissue>
    </source>
</reference>
<accession>A0A9D4KE19</accession>
<feature type="region of interest" description="Disordered" evidence="1">
    <location>
        <begin position="1"/>
        <end position="35"/>
    </location>
</feature>
<dbReference type="Proteomes" id="UP000828390">
    <property type="component" value="Unassembled WGS sequence"/>
</dbReference>
<evidence type="ECO:0000256" key="1">
    <source>
        <dbReference type="SAM" id="MobiDB-lite"/>
    </source>
</evidence>
<organism evidence="2 3">
    <name type="scientific">Dreissena polymorpha</name>
    <name type="common">Zebra mussel</name>
    <name type="synonym">Mytilus polymorpha</name>
    <dbReference type="NCBI Taxonomy" id="45954"/>
    <lineage>
        <taxon>Eukaryota</taxon>
        <taxon>Metazoa</taxon>
        <taxon>Spiralia</taxon>
        <taxon>Lophotrochozoa</taxon>
        <taxon>Mollusca</taxon>
        <taxon>Bivalvia</taxon>
        <taxon>Autobranchia</taxon>
        <taxon>Heteroconchia</taxon>
        <taxon>Euheterodonta</taxon>
        <taxon>Imparidentia</taxon>
        <taxon>Neoheterodontei</taxon>
        <taxon>Myida</taxon>
        <taxon>Dreissenoidea</taxon>
        <taxon>Dreissenidae</taxon>
        <taxon>Dreissena</taxon>
    </lineage>
</organism>
<dbReference type="EMBL" id="JAIWYP010000004">
    <property type="protein sequence ID" value="KAH3837906.1"/>
    <property type="molecule type" value="Genomic_DNA"/>
</dbReference>
<reference evidence="2" key="2">
    <citation type="submission" date="2020-11" db="EMBL/GenBank/DDBJ databases">
        <authorList>
            <person name="McCartney M.A."/>
            <person name="Auch B."/>
            <person name="Kono T."/>
            <person name="Mallez S."/>
            <person name="Becker A."/>
            <person name="Gohl D.M."/>
            <person name="Silverstein K.A.T."/>
            <person name="Koren S."/>
            <person name="Bechman K.B."/>
            <person name="Herman A."/>
            <person name="Abrahante J.E."/>
            <person name="Garbe J."/>
        </authorList>
    </citation>
    <scope>NUCLEOTIDE SEQUENCE</scope>
    <source>
        <strain evidence="2">Duluth1</strain>
        <tissue evidence="2">Whole animal</tissue>
    </source>
</reference>
<proteinExistence type="predicted"/>
<protein>
    <submittedName>
        <fullName evidence="2">Uncharacterized protein</fullName>
    </submittedName>
</protein>
<keyword evidence="3" id="KW-1185">Reference proteome</keyword>
<name>A0A9D4KE19_DREPO</name>
<evidence type="ECO:0000313" key="3">
    <source>
        <dbReference type="Proteomes" id="UP000828390"/>
    </source>
</evidence>
<gene>
    <name evidence="2" type="ORF">DPMN_111308</name>
</gene>
<sequence>MQAGTDRPAGWQAGRQADRQAGSQTDGRTDAHTDKKVAGVQECSNILCCTRSQADEYFFLKFYYASAHVT</sequence>